<name>A0ABY8KF37_9BACI</name>
<feature type="domain" description="Glycosyl transferase family 1" evidence="1">
    <location>
        <begin position="218"/>
        <end position="373"/>
    </location>
</feature>
<dbReference type="Proteomes" id="UP001244564">
    <property type="component" value="Chromosome"/>
</dbReference>
<dbReference type="GO" id="GO:0016757">
    <property type="term" value="F:glycosyltransferase activity"/>
    <property type="evidence" value="ECO:0007669"/>
    <property type="project" value="UniProtKB-KW"/>
</dbReference>
<dbReference type="Gene3D" id="3.40.50.2000">
    <property type="entry name" value="Glycogen Phosphorylase B"/>
    <property type="match status" value="2"/>
</dbReference>
<evidence type="ECO:0000313" key="3">
    <source>
        <dbReference type="Proteomes" id="UP001244564"/>
    </source>
</evidence>
<reference evidence="2 3" key="1">
    <citation type="submission" date="2023-04" db="EMBL/GenBank/DDBJ databases">
        <title>Genomic of Lysinibacillus capsici TSBLM.</title>
        <authorList>
            <person name="Hu X.S."/>
            <person name="Yu C.H."/>
        </authorList>
    </citation>
    <scope>NUCLEOTIDE SEQUENCE [LARGE SCALE GENOMIC DNA]</scope>
    <source>
        <strain evidence="2 3">TSBLM</strain>
    </source>
</reference>
<keyword evidence="2" id="KW-0808">Transferase</keyword>
<dbReference type="EC" id="2.4.-.-" evidence="2"/>
<keyword evidence="2" id="KW-0328">Glycosyltransferase</keyword>
<dbReference type="CDD" id="cd03811">
    <property type="entry name" value="GT4_GT28_WabH-like"/>
    <property type="match status" value="1"/>
</dbReference>
<evidence type="ECO:0000313" key="2">
    <source>
        <dbReference type="EMBL" id="WGF38108.1"/>
    </source>
</evidence>
<evidence type="ECO:0000259" key="1">
    <source>
        <dbReference type="Pfam" id="PF00534"/>
    </source>
</evidence>
<keyword evidence="3" id="KW-1185">Reference proteome</keyword>
<gene>
    <name evidence="2" type="ORF">QBO96_20680</name>
</gene>
<dbReference type="EMBL" id="CP122283">
    <property type="protein sequence ID" value="WGF38108.1"/>
    <property type="molecule type" value="Genomic_DNA"/>
</dbReference>
<sequence length="396" mass="45626">MKILFVAQNFQMGGIQKALINMLKEISLYEKYEIDVFTFSGGELMNDIPSNVKVTTGNLLLQLIATPFAEVKKRNNVWHIILRIVCMIVVRLIGSHNFYSMLLKKHRNNCHYDIAISYFNDVPNQYFNKGTNLFVDQFVIADRKLAWIHTDPIKANFNYEACVKTYKNFDRLLCVSVACKENLINFLPQYQHKIQVVYNFFPIEEIKELACQYTPFHKSELDLISVGRIENSTKRFDLIPHLCKLLKEASINNFRWRILGDGPDLLSNQQLALQLGVEDVVEFVGEMKNPYPFIKCSDVFVLTSAYEGYPMVIGEALIVQTPVITTDFAAAGEQICNGHNGLITGFNIQDIFQVISSVMKNTELLHNMKNYIEENHYTNKKAQEQLVLEFDVHDRI</sequence>
<organism evidence="2 3">
    <name type="scientific">Lysinibacillus capsici</name>
    <dbReference type="NCBI Taxonomy" id="2115968"/>
    <lineage>
        <taxon>Bacteria</taxon>
        <taxon>Bacillati</taxon>
        <taxon>Bacillota</taxon>
        <taxon>Bacilli</taxon>
        <taxon>Bacillales</taxon>
        <taxon>Bacillaceae</taxon>
        <taxon>Lysinibacillus</taxon>
    </lineage>
</organism>
<dbReference type="PANTHER" id="PTHR12526">
    <property type="entry name" value="GLYCOSYLTRANSFERASE"/>
    <property type="match status" value="1"/>
</dbReference>
<proteinExistence type="predicted"/>
<dbReference type="Pfam" id="PF00534">
    <property type="entry name" value="Glycos_transf_1"/>
    <property type="match status" value="1"/>
</dbReference>
<dbReference type="InterPro" id="IPR001296">
    <property type="entry name" value="Glyco_trans_1"/>
</dbReference>
<protein>
    <submittedName>
        <fullName evidence="2">Glycosyltransferase</fullName>
        <ecNumber evidence="2">2.4.-.-</ecNumber>
    </submittedName>
</protein>
<dbReference type="PANTHER" id="PTHR12526:SF630">
    <property type="entry name" value="GLYCOSYLTRANSFERASE"/>
    <property type="match status" value="1"/>
</dbReference>
<dbReference type="RefSeq" id="WP_279494240.1">
    <property type="nucleotide sequence ID" value="NZ_CP122283.1"/>
</dbReference>
<accession>A0ABY8KF37</accession>
<dbReference type="SUPFAM" id="SSF53756">
    <property type="entry name" value="UDP-Glycosyltransferase/glycogen phosphorylase"/>
    <property type="match status" value="1"/>
</dbReference>